<dbReference type="AlphaFoldDB" id="A0A381Z2H6"/>
<dbReference type="PROSITE" id="PS51257">
    <property type="entry name" value="PROKAR_LIPOPROTEIN"/>
    <property type="match status" value="1"/>
</dbReference>
<sequence>MNWKILSRNDSSSYKTKTPAFFLLFLSSFLLSSCASMDNYIPGIEIGGSTSSKKENLLKSSGPLKETNLIFSPIISLKDFNKEDIRKNKFFLAGEIYSKKPEEQVSSLSSDNCYFPREQNSANKLQRLYHVFIKDLGLNSVNANELAENENIDSHFLIQPVLLKYQYCRRAEVEIRYIIQNASGTLAAKTIKTSHRARKFKFPEKDETHPFINYNDPGAQFPNLRNALTMAFYKNTLDLIETISEEFKGNETK</sequence>
<reference evidence="1" key="1">
    <citation type="submission" date="2018-05" db="EMBL/GenBank/DDBJ databases">
        <authorList>
            <person name="Lanie J.A."/>
            <person name="Ng W.-L."/>
            <person name="Kazmierczak K.M."/>
            <person name="Andrzejewski T.M."/>
            <person name="Davidsen T.M."/>
            <person name="Wayne K.J."/>
            <person name="Tettelin H."/>
            <person name="Glass J.I."/>
            <person name="Rusch D."/>
            <person name="Podicherti R."/>
            <person name="Tsui H.-C.T."/>
            <person name="Winkler M.E."/>
        </authorList>
    </citation>
    <scope>NUCLEOTIDE SEQUENCE</scope>
</reference>
<evidence type="ECO:0008006" key="2">
    <source>
        <dbReference type="Google" id="ProtNLM"/>
    </source>
</evidence>
<name>A0A381Z2H6_9ZZZZ</name>
<organism evidence="1">
    <name type="scientific">marine metagenome</name>
    <dbReference type="NCBI Taxonomy" id="408172"/>
    <lineage>
        <taxon>unclassified sequences</taxon>
        <taxon>metagenomes</taxon>
        <taxon>ecological metagenomes</taxon>
    </lineage>
</organism>
<protein>
    <recommendedName>
        <fullName evidence="2">Lipoprotein</fullName>
    </recommendedName>
</protein>
<accession>A0A381Z2H6</accession>
<dbReference type="EMBL" id="UINC01019714">
    <property type="protein sequence ID" value="SVA83478.1"/>
    <property type="molecule type" value="Genomic_DNA"/>
</dbReference>
<gene>
    <name evidence="1" type="ORF">METZ01_LOCUS136332</name>
</gene>
<proteinExistence type="predicted"/>
<evidence type="ECO:0000313" key="1">
    <source>
        <dbReference type="EMBL" id="SVA83478.1"/>
    </source>
</evidence>